<feature type="transmembrane region" description="Helical" evidence="2">
    <location>
        <begin position="139"/>
        <end position="161"/>
    </location>
</feature>
<keyword evidence="2" id="KW-0472">Membrane</keyword>
<comment type="caution">
    <text evidence="4">The sequence shown here is derived from an EMBL/GenBank/DDBJ whole genome shotgun (WGS) entry which is preliminary data.</text>
</comment>
<organism evidence="4 5">
    <name type="scientific">Paenibacillus haidiansis</name>
    <dbReference type="NCBI Taxonomy" id="1574488"/>
    <lineage>
        <taxon>Bacteria</taxon>
        <taxon>Bacillati</taxon>
        <taxon>Bacillota</taxon>
        <taxon>Bacilli</taxon>
        <taxon>Bacillales</taxon>
        <taxon>Paenibacillaceae</taxon>
        <taxon>Paenibacillus</taxon>
    </lineage>
</organism>
<dbReference type="InterPro" id="IPR051311">
    <property type="entry name" value="DedA_domain"/>
</dbReference>
<dbReference type="RefSeq" id="WP_331848598.1">
    <property type="nucleotide sequence ID" value="NZ_JAZHPZ010000014.1"/>
</dbReference>
<feature type="domain" description="VTT" evidence="3">
    <location>
        <begin position="34"/>
        <end position="159"/>
    </location>
</feature>
<evidence type="ECO:0000313" key="4">
    <source>
        <dbReference type="EMBL" id="MEF2968415.1"/>
    </source>
</evidence>
<protein>
    <submittedName>
        <fullName evidence="4">DedA family protein</fullName>
    </submittedName>
</protein>
<keyword evidence="5" id="KW-1185">Reference proteome</keyword>
<evidence type="ECO:0000313" key="5">
    <source>
        <dbReference type="Proteomes" id="UP001306950"/>
    </source>
</evidence>
<dbReference type="PANTHER" id="PTHR42709:SF9">
    <property type="entry name" value="ALKALINE PHOSPHATASE LIKE PROTEIN"/>
    <property type="match status" value="1"/>
</dbReference>
<gene>
    <name evidence="4" type="ORF">V3851_21500</name>
</gene>
<feature type="transmembrane region" description="Helical" evidence="2">
    <location>
        <begin position="176"/>
        <end position="195"/>
    </location>
</feature>
<keyword evidence="2" id="KW-0812">Transmembrane</keyword>
<evidence type="ECO:0000256" key="2">
    <source>
        <dbReference type="SAM" id="Phobius"/>
    </source>
</evidence>
<dbReference type="PANTHER" id="PTHR42709">
    <property type="entry name" value="ALKALINE PHOSPHATASE LIKE PROTEIN"/>
    <property type="match status" value="1"/>
</dbReference>
<accession>A0ABU7VY61</accession>
<dbReference type="EMBL" id="JAZHPZ010000014">
    <property type="protein sequence ID" value="MEF2968415.1"/>
    <property type="molecule type" value="Genomic_DNA"/>
</dbReference>
<feature type="transmembrane region" description="Helical" evidence="2">
    <location>
        <begin position="53"/>
        <end position="74"/>
    </location>
</feature>
<feature type="transmembrane region" description="Helical" evidence="2">
    <location>
        <begin position="111"/>
        <end position="132"/>
    </location>
</feature>
<keyword evidence="2" id="KW-1133">Transmembrane helix</keyword>
<sequence>MNVLEWIEGLFREYGYFVLLLGLPVDFIALPLPPGQTTLTYTGYLAFKGILELLPAMLVGFAGSVIGITITYLIGHHVGAPLVHRYGKWFFLKPAQLEKTKQIYDKYGNRMLLISFFVPGVRQFFGYFVGIIRVPFRTFALYAYPGAALWVIAFVGIGYIFGEQWQYAIGLAEKYLGYFFSALGALILAVVYMRWRKWKKWRLKQAGPKKGLG</sequence>
<dbReference type="InterPro" id="IPR032816">
    <property type="entry name" value="VTT_dom"/>
</dbReference>
<proteinExistence type="inferred from homology"/>
<dbReference type="Proteomes" id="UP001306950">
    <property type="component" value="Unassembled WGS sequence"/>
</dbReference>
<evidence type="ECO:0000259" key="3">
    <source>
        <dbReference type="Pfam" id="PF09335"/>
    </source>
</evidence>
<reference evidence="4 5" key="1">
    <citation type="submission" date="2024-02" db="EMBL/GenBank/DDBJ databases">
        <title>A nitrogen-fixing paenibacillus bacterium.</title>
        <authorList>
            <person name="Zhang W.L."/>
            <person name="Chen S.F."/>
        </authorList>
    </citation>
    <scope>NUCLEOTIDE SEQUENCE [LARGE SCALE GENOMIC DNA]</scope>
    <source>
        <strain evidence="4 5">M1</strain>
    </source>
</reference>
<evidence type="ECO:0000256" key="1">
    <source>
        <dbReference type="ARBA" id="ARBA00010792"/>
    </source>
</evidence>
<name>A0ABU7VY61_9BACL</name>
<dbReference type="Pfam" id="PF09335">
    <property type="entry name" value="VTT_dom"/>
    <property type="match status" value="1"/>
</dbReference>
<comment type="similarity">
    <text evidence="1">Belongs to the DedA family.</text>
</comment>
<feature type="transmembrane region" description="Helical" evidence="2">
    <location>
        <begin position="14"/>
        <end position="32"/>
    </location>
</feature>